<comment type="caution">
    <text evidence="1">The sequence shown here is derived from an EMBL/GenBank/DDBJ whole genome shotgun (WGS) entry which is preliminary data.</text>
</comment>
<dbReference type="EMBL" id="JAHLQK010000003">
    <property type="protein sequence ID" value="MBU5676779.1"/>
    <property type="molecule type" value="Genomic_DNA"/>
</dbReference>
<proteinExistence type="predicted"/>
<dbReference type="Pfam" id="PF14276">
    <property type="entry name" value="DUF4363"/>
    <property type="match status" value="1"/>
</dbReference>
<name>A0ABS6G2T3_9FIRM</name>
<dbReference type="Proteomes" id="UP000779508">
    <property type="component" value="Unassembled WGS sequence"/>
</dbReference>
<keyword evidence="2" id="KW-1185">Reference proteome</keyword>
<protein>
    <submittedName>
        <fullName evidence="1">DUF4363 family protein</fullName>
    </submittedName>
</protein>
<accession>A0ABS6G2T3</accession>
<dbReference type="InterPro" id="IPR025373">
    <property type="entry name" value="DUF4363"/>
</dbReference>
<dbReference type="RefSeq" id="WP_216416931.1">
    <property type="nucleotide sequence ID" value="NZ_JAHLQK010000003.1"/>
</dbReference>
<organism evidence="1 2">
    <name type="scientific">Alkaliphilus flagellatus</name>
    <dbReference type="NCBI Taxonomy" id="2841507"/>
    <lineage>
        <taxon>Bacteria</taxon>
        <taxon>Bacillati</taxon>
        <taxon>Bacillota</taxon>
        <taxon>Clostridia</taxon>
        <taxon>Peptostreptococcales</taxon>
        <taxon>Natronincolaceae</taxon>
        <taxon>Alkaliphilus</taxon>
    </lineage>
</organism>
<evidence type="ECO:0000313" key="2">
    <source>
        <dbReference type="Proteomes" id="UP000779508"/>
    </source>
</evidence>
<reference evidence="1 2" key="1">
    <citation type="submission" date="2021-06" db="EMBL/GenBank/DDBJ databases">
        <authorList>
            <person name="Sun Q."/>
            <person name="Li D."/>
        </authorList>
    </citation>
    <scope>NUCLEOTIDE SEQUENCE [LARGE SCALE GENOMIC DNA]</scope>
    <source>
        <strain evidence="1 2">MSJ-5</strain>
    </source>
</reference>
<gene>
    <name evidence="1" type="ORF">KQI88_10140</name>
</gene>
<sequence length="126" mass="14904">MRIVVVTLLILVIFIVGTFLINQYINRSCEKLLEDIKILNKSINENEWNKAKDHLENLKVQWKDTKKTWQLFLEHYEMDVIDIAIARLNQYVEIEERALALGELAEFRLLISHIKDKEGLKLQNVL</sequence>
<evidence type="ECO:0000313" key="1">
    <source>
        <dbReference type="EMBL" id="MBU5676779.1"/>
    </source>
</evidence>